<feature type="compositionally biased region" description="Basic and acidic residues" evidence="3">
    <location>
        <begin position="358"/>
        <end position="371"/>
    </location>
</feature>
<sequence length="467" mass="53304">MELYKAANLFFMFIWLSAPVCIAVHVLQYQQSLTVAPGQTVNLTCALKNQTGLERFIYYWYMKLAHPERYFNEQPVKNANRISYFQRENHSYTILTIDNVSAYDDGEYSCKAYFYTAAEEQIANKTLLFVKATPEIRLLARSVNERRSLICSAVGFYPRDLNLSWVYSPTGEPEEPEEQGSFMLNSDGTYSKNTSLQFEKGVWNTGTEITCLVNHTLHVQRISYAVSSETEMSDSVTLTCSALSPYPPCVTLSWDSPPGGPRSSQRGPHSLIQDGIYSTNVSLQIERSRWDDGFEVVCVLKQRLSDERIIDDGNHGKWYYRFLIGLLFVMPLMVCALKRCCRKPKGLPADQKPHRRHNNGDEKSQCGDDLHYTNIQSKKQKDKKPQCSSKQERGDGETVYLPVRMRDGNDQASEIIVYAALELQSRAPFRPVADRDHSTEYAAVAELRRTRDPVSNNKATQPFTLQR</sequence>
<dbReference type="InterPro" id="IPR036179">
    <property type="entry name" value="Ig-like_dom_sf"/>
</dbReference>
<dbReference type="SUPFAM" id="SSF48726">
    <property type="entry name" value="Immunoglobulin"/>
    <property type="match status" value="3"/>
</dbReference>
<dbReference type="PANTHER" id="PTHR19971">
    <property type="entry name" value="SIGNAL-REGULATORY PROTEIN BETA"/>
    <property type="match status" value="1"/>
</dbReference>
<accession>A0ABR0YB01</accession>
<feature type="region of interest" description="Disordered" evidence="3">
    <location>
        <begin position="346"/>
        <end position="400"/>
    </location>
</feature>
<dbReference type="InterPro" id="IPR013783">
    <property type="entry name" value="Ig-like_fold"/>
</dbReference>
<comment type="caution">
    <text evidence="6">The sequence shown here is derived from an EMBL/GenBank/DDBJ whole genome shotgun (WGS) entry which is preliminary data.</text>
</comment>
<dbReference type="InterPro" id="IPR003599">
    <property type="entry name" value="Ig_sub"/>
</dbReference>
<evidence type="ECO:0000256" key="2">
    <source>
        <dbReference type="ARBA" id="ARBA00023180"/>
    </source>
</evidence>
<dbReference type="SMART" id="SM00409">
    <property type="entry name" value="IG"/>
    <property type="match status" value="2"/>
</dbReference>
<dbReference type="InterPro" id="IPR007110">
    <property type="entry name" value="Ig-like_dom"/>
</dbReference>
<keyword evidence="4" id="KW-0812">Transmembrane</keyword>
<dbReference type="SMART" id="SM00407">
    <property type="entry name" value="IGc1"/>
    <property type="match status" value="1"/>
</dbReference>
<protein>
    <submittedName>
        <fullName evidence="6">Tapasin-related protein-like</fullName>
    </submittedName>
</protein>
<feature type="domain" description="Ig-like" evidence="5">
    <location>
        <begin position="134"/>
        <end position="227"/>
    </location>
</feature>
<dbReference type="Proteomes" id="UP001369086">
    <property type="component" value="Unassembled WGS sequence"/>
</dbReference>
<evidence type="ECO:0000256" key="4">
    <source>
        <dbReference type="SAM" id="Phobius"/>
    </source>
</evidence>
<dbReference type="InterPro" id="IPR013106">
    <property type="entry name" value="Ig_V-set"/>
</dbReference>
<feature type="domain" description="Ig-like" evidence="5">
    <location>
        <begin position="233"/>
        <end position="311"/>
    </location>
</feature>
<keyword evidence="4" id="KW-0472">Membrane</keyword>
<feature type="transmembrane region" description="Helical" evidence="4">
    <location>
        <begin position="318"/>
        <end position="337"/>
    </location>
</feature>
<dbReference type="Gene3D" id="2.60.40.10">
    <property type="entry name" value="Immunoglobulins"/>
    <property type="match status" value="3"/>
</dbReference>
<organism evidence="6 7">
    <name type="scientific">Huso huso</name>
    <name type="common">Beluga</name>
    <name type="synonym">Acipenser huso</name>
    <dbReference type="NCBI Taxonomy" id="61971"/>
    <lineage>
        <taxon>Eukaryota</taxon>
        <taxon>Metazoa</taxon>
        <taxon>Chordata</taxon>
        <taxon>Craniata</taxon>
        <taxon>Vertebrata</taxon>
        <taxon>Euteleostomi</taxon>
        <taxon>Actinopterygii</taxon>
        <taxon>Chondrostei</taxon>
        <taxon>Acipenseriformes</taxon>
        <taxon>Acipenseridae</taxon>
        <taxon>Huso</taxon>
    </lineage>
</organism>
<evidence type="ECO:0000256" key="3">
    <source>
        <dbReference type="SAM" id="MobiDB-lite"/>
    </source>
</evidence>
<keyword evidence="1" id="KW-1015">Disulfide bond</keyword>
<dbReference type="PROSITE" id="PS50835">
    <property type="entry name" value="IG_LIKE"/>
    <property type="match status" value="3"/>
</dbReference>
<keyword evidence="7" id="KW-1185">Reference proteome</keyword>
<dbReference type="EMBL" id="JAHFZB010000037">
    <property type="protein sequence ID" value="KAK6469812.1"/>
    <property type="molecule type" value="Genomic_DNA"/>
</dbReference>
<dbReference type="CDD" id="cd00098">
    <property type="entry name" value="IgC1"/>
    <property type="match status" value="1"/>
</dbReference>
<dbReference type="Pfam" id="PF07654">
    <property type="entry name" value="C1-set"/>
    <property type="match status" value="2"/>
</dbReference>
<evidence type="ECO:0000313" key="7">
    <source>
        <dbReference type="Proteomes" id="UP001369086"/>
    </source>
</evidence>
<reference evidence="6 7" key="1">
    <citation type="submission" date="2021-05" db="EMBL/GenBank/DDBJ databases">
        <authorList>
            <person name="Zahm M."/>
            <person name="Klopp C."/>
            <person name="Cabau C."/>
            <person name="Kuhl H."/>
            <person name="Suciu R."/>
            <person name="Ciorpac M."/>
            <person name="Holostenco D."/>
            <person name="Gessner J."/>
            <person name="Wuertz S."/>
            <person name="Hohne C."/>
            <person name="Stock M."/>
            <person name="Gislard M."/>
            <person name="Lluch J."/>
            <person name="Milhes M."/>
            <person name="Lampietro C."/>
            <person name="Lopez Roques C."/>
            <person name="Donnadieu C."/>
            <person name="Du K."/>
            <person name="Schartl M."/>
            <person name="Guiguen Y."/>
        </authorList>
    </citation>
    <scope>NUCLEOTIDE SEQUENCE [LARGE SCALE GENOMIC DNA]</scope>
    <source>
        <strain evidence="6">Hh-F2</strain>
        <tissue evidence="6">Blood</tissue>
    </source>
</reference>
<keyword evidence="2" id="KW-0325">Glycoprotein</keyword>
<gene>
    <name evidence="6" type="ORF">HHUSO_G31347</name>
</gene>
<evidence type="ECO:0000256" key="1">
    <source>
        <dbReference type="ARBA" id="ARBA00023157"/>
    </source>
</evidence>
<evidence type="ECO:0000313" key="6">
    <source>
        <dbReference type="EMBL" id="KAK6469812.1"/>
    </source>
</evidence>
<feature type="transmembrane region" description="Helical" evidence="4">
    <location>
        <begin position="7"/>
        <end position="27"/>
    </location>
</feature>
<dbReference type="InterPro" id="IPR051755">
    <property type="entry name" value="Ig-like_CS_Receptor"/>
</dbReference>
<name>A0ABR0YB01_HUSHU</name>
<dbReference type="InterPro" id="IPR003597">
    <property type="entry name" value="Ig_C1-set"/>
</dbReference>
<proteinExistence type="predicted"/>
<evidence type="ECO:0000259" key="5">
    <source>
        <dbReference type="PROSITE" id="PS50835"/>
    </source>
</evidence>
<keyword evidence="4" id="KW-1133">Transmembrane helix</keyword>
<dbReference type="Pfam" id="PF07686">
    <property type="entry name" value="V-set"/>
    <property type="match status" value="1"/>
</dbReference>
<feature type="domain" description="Ig-like" evidence="5">
    <location>
        <begin position="19"/>
        <end position="123"/>
    </location>
</feature>